<accession>A0ABY4GJF7</accession>
<evidence type="ECO:0000256" key="1">
    <source>
        <dbReference type="ARBA" id="ARBA00023186"/>
    </source>
</evidence>
<organism evidence="3 4">
    <name type="scientific">Gracilibacillus salinarum</name>
    <dbReference type="NCBI Taxonomy" id="2932255"/>
    <lineage>
        <taxon>Bacteria</taxon>
        <taxon>Bacillati</taxon>
        <taxon>Bacillota</taxon>
        <taxon>Bacilli</taxon>
        <taxon>Bacillales</taxon>
        <taxon>Bacillaceae</taxon>
        <taxon>Gracilibacillus</taxon>
    </lineage>
</organism>
<reference evidence="3 4" key="1">
    <citation type="submission" date="2022-04" db="EMBL/GenBank/DDBJ databases">
        <title>Gracilibacillus sp. isolated from saltern.</title>
        <authorList>
            <person name="Won M."/>
            <person name="Lee C.-M."/>
            <person name="Woen H.-Y."/>
            <person name="Kwon S.-W."/>
        </authorList>
    </citation>
    <scope>NUCLEOTIDE SEQUENCE [LARGE SCALE GENOMIC DNA]</scope>
    <source>
        <strain evidence="3 4">SSPM10-3</strain>
    </source>
</reference>
<dbReference type="EMBL" id="CP095071">
    <property type="protein sequence ID" value="UOQ83602.1"/>
    <property type="molecule type" value="Genomic_DNA"/>
</dbReference>
<gene>
    <name evidence="3" type="ORF">MUN87_12635</name>
</gene>
<evidence type="ECO:0000313" key="4">
    <source>
        <dbReference type="Proteomes" id="UP000831537"/>
    </source>
</evidence>
<feature type="compositionally biased region" description="Basic and acidic residues" evidence="2">
    <location>
        <begin position="8"/>
        <end position="20"/>
    </location>
</feature>
<dbReference type="InterPro" id="IPR000740">
    <property type="entry name" value="GrpE"/>
</dbReference>
<dbReference type="Gene3D" id="2.30.22.10">
    <property type="entry name" value="Head domain of nucleotide exchange factor GrpE"/>
    <property type="match status" value="1"/>
</dbReference>
<proteinExistence type="predicted"/>
<evidence type="ECO:0000256" key="2">
    <source>
        <dbReference type="SAM" id="MobiDB-lite"/>
    </source>
</evidence>
<protein>
    <submittedName>
        <fullName evidence="3">Nucleotide exchange factor GrpE</fullName>
    </submittedName>
</protein>
<name>A0ABY4GJF7_9BACI</name>
<sequence>MNWQFWRKNSDEKENKHDELERLQQQVDELQEHVLKVTDQLKKLSRHQVKTSKNIEEKLDNLPSVLSIQTERDKLSNENNQYQHRQKQQIESHLAMIDEMDHVSSGIKEADKQWEEMLKHWIQTMLTDLKNIGVYEVEVLGKGFDPQLAESMQTVAKSELASTPSVPYQVVEVLKRGFVNEQGKVIRKAQVITVEGDVHE</sequence>
<dbReference type="SUPFAM" id="SSF51064">
    <property type="entry name" value="Head domain of nucleotide exchange factor GrpE"/>
    <property type="match status" value="1"/>
</dbReference>
<feature type="region of interest" description="Disordered" evidence="2">
    <location>
        <begin position="1"/>
        <end position="20"/>
    </location>
</feature>
<dbReference type="Pfam" id="PF01025">
    <property type="entry name" value="GrpE"/>
    <property type="match status" value="1"/>
</dbReference>
<dbReference type="InterPro" id="IPR009012">
    <property type="entry name" value="GrpE_head"/>
</dbReference>
<keyword evidence="4" id="KW-1185">Reference proteome</keyword>
<keyword evidence="1" id="KW-0143">Chaperone</keyword>
<dbReference type="Proteomes" id="UP000831537">
    <property type="component" value="Chromosome"/>
</dbReference>
<evidence type="ECO:0000313" key="3">
    <source>
        <dbReference type="EMBL" id="UOQ83602.1"/>
    </source>
</evidence>
<dbReference type="RefSeq" id="WP_244740616.1">
    <property type="nucleotide sequence ID" value="NZ_CP095071.1"/>
</dbReference>